<dbReference type="GO" id="GO:0005634">
    <property type="term" value="C:nucleus"/>
    <property type="evidence" value="ECO:0007669"/>
    <property type="project" value="UniProtKB-SubCell"/>
</dbReference>
<sequence>MAEGESKNIPEVISRTAQHCAQCTAHGQISLLKGHKKICPFKDCTCVHCLLVNKKRQIMAKQVKLKRLQEKNHGLKKGRRQRVGKNRSTSKAKETEATETQSVSPENKIVYPDNSEVSQELNDMQQYQEEAWRAVCGSELLDNQLQCSTANQWCPVSPLRFSHVNPLQLPTTPSFLHPRSPSISMATNFFPSTVPDKDILSLNHIQTQPVYYTPPGFAVSLAQDARLPPFSGDSFLPLEVVPMLSNGHPMDAAQTLLTLR</sequence>
<evidence type="ECO:0000256" key="2">
    <source>
        <dbReference type="ARBA" id="ARBA00022833"/>
    </source>
</evidence>
<gene>
    <name evidence="7" type="ORF">PACLA_8A068653</name>
</gene>
<dbReference type="GO" id="GO:0046872">
    <property type="term" value="F:metal ion binding"/>
    <property type="evidence" value="ECO:0007669"/>
    <property type="project" value="UniProtKB-KW"/>
</dbReference>
<proteinExistence type="predicted"/>
<dbReference type="AlphaFoldDB" id="A0A7D9HEG0"/>
<keyword evidence="8" id="KW-1185">Reference proteome</keyword>
<dbReference type="SMART" id="SM00301">
    <property type="entry name" value="DM"/>
    <property type="match status" value="1"/>
</dbReference>
<evidence type="ECO:0000256" key="5">
    <source>
        <dbReference type="PROSITE-ProRule" id="PRU00070"/>
    </source>
</evidence>
<organism evidence="7 8">
    <name type="scientific">Paramuricea clavata</name>
    <name type="common">Red gorgonian</name>
    <name type="synonym">Violescent sea-whip</name>
    <dbReference type="NCBI Taxonomy" id="317549"/>
    <lineage>
        <taxon>Eukaryota</taxon>
        <taxon>Metazoa</taxon>
        <taxon>Cnidaria</taxon>
        <taxon>Anthozoa</taxon>
        <taxon>Octocorallia</taxon>
        <taxon>Malacalcyonacea</taxon>
        <taxon>Plexauridae</taxon>
        <taxon>Paramuricea</taxon>
    </lineage>
</organism>
<evidence type="ECO:0000313" key="8">
    <source>
        <dbReference type="Proteomes" id="UP001152795"/>
    </source>
</evidence>
<dbReference type="InterPro" id="IPR036407">
    <property type="entry name" value="DM_DNA-bd_sf"/>
</dbReference>
<evidence type="ECO:0000313" key="7">
    <source>
        <dbReference type="EMBL" id="CAB3981698.1"/>
    </source>
</evidence>
<feature type="region of interest" description="Disordered" evidence="6">
    <location>
        <begin position="68"/>
        <end position="105"/>
    </location>
</feature>
<dbReference type="GO" id="GO:0007548">
    <property type="term" value="P:sex differentiation"/>
    <property type="evidence" value="ECO:0007669"/>
    <property type="project" value="TreeGrafter"/>
</dbReference>
<dbReference type="PROSITE" id="PS50809">
    <property type="entry name" value="DM_2"/>
    <property type="match status" value="1"/>
</dbReference>
<keyword evidence="3 5" id="KW-0238">DNA-binding</keyword>
<dbReference type="EMBL" id="CACRXK020000419">
    <property type="protein sequence ID" value="CAB3981698.1"/>
    <property type="molecule type" value="Genomic_DNA"/>
</dbReference>
<dbReference type="Pfam" id="PF00751">
    <property type="entry name" value="DM"/>
    <property type="match status" value="1"/>
</dbReference>
<feature type="compositionally biased region" description="Basic residues" evidence="6">
    <location>
        <begin position="74"/>
        <end position="90"/>
    </location>
</feature>
<reference evidence="7" key="1">
    <citation type="submission" date="2020-04" db="EMBL/GenBank/DDBJ databases">
        <authorList>
            <person name="Alioto T."/>
            <person name="Alioto T."/>
            <person name="Gomez Garrido J."/>
        </authorList>
    </citation>
    <scope>NUCLEOTIDE SEQUENCE</scope>
    <source>
        <strain evidence="7">A484AB</strain>
    </source>
</reference>
<dbReference type="Gene3D" id="4.10.1040.10">
    <property type="entry name" value="DM DNA-binding domain"/>
    <property type="match status" value="1"/>
</dbReference>
<dbReference type="InterPro" id="IPR001275">
    <property type="entry name" value="DM_DNA-bd"/>
</dbReference>
<evidence type="ECO:0000256" key="1">
    <source>
        <dbReference type="ARBA" id="ARBA00022723"/>
    </source>
</evidence>
<dbReference type="Proteomes" id="UP001152795">
    <property type="component" value="Unassembled WGS sequence"/>
</dbReference>
<accession>A0A7D9HEG0</accession>
<dbReference type="PANTHER" id="PTHR12322:SF53">
    <property type="entry name" value="DOUBLESEX-MAB RELATED 11E"/>
    <property type="match status" value="1"/>
</dbReference>
<comment type="caution">
    <text evidence="7">The sequence shown here is derived from an EMBL/GenBank/DDBJ whole genome shotgun (WGS) entry which is preliminary data.</text>
</comment>
<dbReference type="OrthoDB" id="5945705at2759"/>
<dbReference type="SUPFAM" id="SSF82927">
    <property type="entry name" value="Cysteine-rich DNA binding domain, (DM domain)"/>
    <property type="match status" value="1"/>
</dbReference>
<protein>
    <submittedName>
        <fullName evidence="7">Doublesex- and mab-3-related transcription factor A1</fullName>
    </submittedName>
</protein>
<keyword evidence="4 5" id="KW-0539">Nucleus</keyword>
<keyword evidence="2 5" id="KW-0862">Zinc</keyword>
<dbReference type="PANTHER" id="PTHR12322">
    <property type="entry name" value="DOUBLESEX AND MAB-3 RELATED TRANSCRIPTION FACTOR DMRT"/>
    <property type="match status" value="1"/>
</dbReference>
<evidence type="ECO:0000256" key="4">
    <source>
        <dbReference type="ARBA" id="ARBA00023242"/>
    </source>
</evidence>
<name>A0A7D9HEG0_PARCT</name>
<evidence type="ECO:0000256" key="6">
    <source>
        <dbReference type="SAM" id="MobiDB-lite"/>
    </source>
</evidence>
<keyword evidence="1 5" id="KW-0479">Metal-binding</keyword>
<dbReference type="GO" id="GO:0000978">
    <property type="term" value="F:RNA polymerase II cis-regulatory region sequence-specific DNA binding"/>
    <property type="evidence" value="ECO:0007669"/>
    <property type="project" value="TreeGrafter"/>
</dbReference>
<dbReference type="InterPro" id="IPR026607">
    <property type="entry name" value="DMRT"/>
</dbReference>
<evidence type="ECO:0000256" key="3">
    <source>
        <dbReference type="ARBA" id="ARBA00023125"/>
    </source>
</evidence>
<comment type="subcellular location">
    <subcellularLocation>
        <location evidence="5">Nucleus</location>
    </subcellularLocation>
</comment>
<feature type="DNA-binding region" description="DM" evidence="5">
    <location>
        <begin position="20"/>
        <end position="67"/>
    </location>
</feature>
<dbReference type="PROSITE" id="PS40000">
    <property type="entry name" value="DM_1"/>
    <property type="match status" value="1"/>
</dbReference>
<dbReference type="GO" id="GO:0000981">
    <property type="term" value="F:DNA-binding transcription factor activity, RNA polymerase II-specific"/>
    <property type="evidence" value="ECO:0007669"/>
    <property type="project" value="TreeGrafter"/>
</dbReference>